<feature type="region of interest" description="Disordered" evidence="5">
    <location>
        <begin position="95"/>
        <end position="134"/>
    </location>
</feature>
<dbReference type="InterPro" id="IPR045329">
    <property type="entry name" value="LZTS"/>
</dbReference>
<sequence length="937" mass="103666">MSAEEKEKSLLELGIFRTRKEVKTDKNAKSDGEGAAPSKSHLHGVAPFATLRKIQPIVMKPLKHALHVGKKDGDEASTKVGDKIVYNVEKSVVVGGGATAAEPERSPEKKSRPSKSPSPTKTGSNGATAEDRSYQTLIMRKRTDECFAEVEFAKKTDKDQLLLHGKSSEDDALVAVERRRIVASGGRASQKEKKPFSGHAALRDAMGRIAEASDSGVRGLIPIRCCDLSLDAATESLSLADIAKESVSKTITLGKIKKSHSLSNKCSLVSSAPPTKQSTEPITTSSEASPKQPSSALPPSVAPKGEMNASCLGLPASSTAEDTPAPKRESRLQHKPSIADKLSRSFLDLTSGSHDRLQRWKVKLQNGRRSRAKDTSEPPPEIRMPFEESAAIPSTTNASGDMDVLVDWSTAAIDPPKYALPESSGRVPPPRGLHTSKSASNALLACYKSADMEHRTKREAPLKDLSEHVLKAKNLQQLVATIEGYSSDKERDRVKQPPPVRIVPFSGMKPQDSDIIRPIAFRPLPSKKASEPIDRHSITSESSSFCLKSNRSDSPTSQPQNNKRNSRTLNVGLVQPSRPKPIYQPSTSTASTSNLYKTTSSHQPKVTSVRDENDYDTVPEYLDREKCLSEGENSDYSMIYPYQSQFASNRRSHQPTLPSPPTTNKKTHHSSHHNVYGSNASNSSRNSSGIHITPSPSDSGIVDYESMMRDKDNELNQIRSTMEHNEEVVVRVYQEKERQWREQLADLKQKLQASQQGEHALRLQVQKSNEQRDQLLNTIHALTNDKQVLEKKCTNIERELQTLKTRFDQLNYHPSSNCENCARRSSIISTYENASKPKPKPPVPAPRVSKELNSNDREIRSEMDELRSEISNLKNQLHGQMNLFAEERRRWQGDRNLSGSSPNNNSHNVSESSSVLRPVRLQEGSKRCAVISQDRLI</sequence>
<feature type="region of interest" description="Disordered" evidence="5">
    <location>
        <begin position="893"/>
        <end position="918"/>
    </location>
</feature>
<feature type="compositionally biased region" description="Polar residues" evidence="5">
    <location>
        <begin position="584"/>
        <end position="606"/>
    </location>
</feature>
<feature type="coiled-coil region" evidence="4">
    <location>
        <begin position="730"/>
        <end position="806"/>
    </location>
</feature>
<organism evidence="6 7">
    <name type="scientific">Steinernema hermaphroditum</name>
    <dbReference type="NCBI Taxonomy" id="289476"/>
    <lineage>
        <taxon>Eukaryota</taxon>
        <taxon>Metazoa</taxon>
        <taxon>Ecdysozoa</taxon>
        <taxon>Nematoda</taxon>
        <taxon>Chromadorea</taxon>
        <taxon>Rhabditida</taxon>
        <taxon>Tylenchina</taxon>
        <taxon>Panagrolaimomorpha</taxon>
        <taxon>Strongyloidoidea</taxon>
        <taxon>Steinernematidae</taxon>
        <taxon>Steinernema</taxon>
    </lineage>
</organism>
<keyword evidence="2" id="KW-0963">Cytoplasm</keyword>
<evidence type="ECO:0000256" key="5">
    <source>
        <dbReference type="SAM" id="MobiDB-lite"/>
    </source>
</evidence>
<feature type="region of interest" description="Disordered" evidence="5">
    <location>
        <begin position="647"/>
        <end position="701"/>
    </location>
</feature>
<feature type="compositionally biased region" description="Basic and acidic residues" evidence="5">
    <location>
        <begin position="848"/>
        <end position="858"/>
    </location>
</feature>
<proteinExistence type="predicted"/>
<comment type="subcellular location">
    <subcellularLocation>
        <location evidence="1">Cytoplasm</location>
    </subcellularLocation>
</comment>
<feature type="region of interest" description="Disordered" evidence="5">
    <location>
        <begin position="417"/>
        <end position="436"/>
    </location>
</feature>
<evidence type="ECO:0000313" key="7">
    <source>
        <dbReference type="Proteomes" id="UP001175271"/>
    </source>
</evidence>
<dbReference type="Proteomes" id="UP001175271">
    <property type="component" value="Unassembled WGS sequence"/>
</dbReference>
<gene>
    <name evidence="6" type="ORF">QR680_017862</name>
</gene>
<feature type="compositionally biased region" description="Polar residues" evidence="5">
    <location>
        <begin position="539"/>
        <end position="569"/>
    </location>
</feature>
<feature type="compositionally biased region" description="Basic and acidic residues" evidence="5">
    <location>
        <begin position="528"/>
        <end position="538"/>
    </location>
</feature>
<feature type="region of interest" description="Disordered" evidence="5">
    <location>
        <begin position="364"/>
        <end position="383"/>
    </location>
</feature>
<dbReference type="PANTHER" id="PTHR19354">
    <property type="entry name" value="ZIPPER PUTATIVE TUMOR SUPPRESSOR 2 HOMOLOG-LIKE PROTEIN-RELATED"/>
    <property type="match status" value="1"/>
</dbReference>
<feature type="region of interest" description="Disordered" evidence="5">
    <location>
        <begin position="264"/>
        <end position="339"/>
    </location>
</feature>
<feature type="compositionally biased region" description="Basic and acidic residues" evidence="5">
    <location>
        <begin position="102"/>
        <end position="111"/>
    </location>
</feature>
<reference evidence="6" key="1">
    <citation type="submission" date="2023-06" db="EMBL/GenBank/DDBJ databases">
        <title>Genomic analysis of the entomopathogenic nematode Steinernema hermaphroditum.</title>
        <authorList>
            <person name="Schwarz E.M."/>
            <person name="Heppert J.K."/>
            <person name="Baniya A."/>
            <person name="Schwartz H.T."/>
            <person name="Tan C.-H."/>
            <person name="Antoshechkin I."/>
            <person name="Sternberg P.W."/>
            <person name="Goodrich-Blair H."/>
            <person name="Dillman A.R."/>
        </authorList>
    </citation>
    <scope>NUCLEOTIDE SEQUENCE</scope>
    <source>
        <strain evidence="6">PS9179</strain>
        <tissue evidence="6">Whole animal</tissue>
    </source>
</reference>
<feature type="region of interest" description="Disordered" evidence="5">
    <location>
        <begin position="831"/>
        <end position="858"/>
    </location>
</feature>
<dbReference type="EMBL" id="JAUCMV010000004">
    <property type="protein sequence ID" value="KAK0405219.1"/>
    <property type="molecule type" value="Genomic_DNA"/>
</dbReference>
<evidence type="ECO:0000256" key="4">
    <source>
        <dbReference type="SAM" id="Coils"/>
    </source>
</evidence>
<feature type="region of interest" description="Disordered" evidence="5">
    <location>
        <begin position="483"/>
        <end position="618"/>
    </location>
</feature>
<dbReference type="PANTHER" id="PTHR19354:SF2">
    <property type="entry name" value="LEUCINE-RICH REPEAT-CONTAINING PROTEIN DDB_G0290503"/>
    <property type="match status" value="1"/>
</dbReference>
<feature type="compositionally biased region" description="Basic and acidic residues" evidence="5">
    <location>
        <begin position="486"/>
        <end position="495"/>
    </location>
</feature>
<keyword evidence="7" id="KW-1185">Reference proteome</keyword>
<keyword evidence="3 4" id="KW-0175">Coiled coil</keyword>
<dbReference type="GO" id="GO:0005737">
    <property type="term" value="C:cytoplasm"/>
    <property type="evidence" value="ECO:0007669"/>
    <property type="project" value="UniProtKB-SubCell"/>
</dbReference>
<feature type="compositionally biased region" description="Low complexity" evidence="5">
    <location>
        <begin position="678"/>
        <end position="688"/>
    </location>
</feature>
<dbReference type="AlphaFoldDB" id="A0AA39HIB5"/>
<protein>
    <submittedName>
        <fullName evidence="6">Uncharacterized protein</fullName>
    </submittedName>
</protein>
<feature type="compositionally biased region" description="Low complexity" evidence="5">
    <location>
        <begin position="896"/>
        <end position="914"/>
    </location>
</feature>
<feature type="compositionally biased region" description="Basic and acidic residues" evidence="5">
    <location>
        <begin position="324"/>
        <end position="339"/>
    </location>
</feature>
<comment type="caution">
    <text evidence="6">The sequence shown here is derived from an EMBL/GenBank/DDBJ whole genome shotgun (WGS) entry which is preliminary data.</text>
</comment>
<feature type="compositionally biased region" description="Basic and acidic residues" evidence="5">
    <location>
        <begin position="21"/>
        <end position="32"/>
    </location>
</feature>
<evidence type="ECO:0000313" key="6">
    <source>
        <dbReference type="EMBL" id="KAK0405219.1"/>
    </source>
</evidence>
<feature type="compositionally biased region" description="Polar residues" evidence="5">
    <location>
        <begin position="264"/>
        <end position="297"/>
    </location>
</feature>
<name>A0AA39HIB5_9BILA</name>
<evidence type="ECO:0000256" key="3">
    <source>
        <dbReference type="ARBA" id="ARBA00023054"/>
    </source>
</evidence>
<evidence type="ECO:0000256" key="1">
    <source>
        <dbReference type="ARBA" id="ARBA00004496"/>
    </source>
</evidence>
<accession>A0AA39HIB5</accession>
<evidence type="ECO:0000256" key="2">
    <source>
        <dbReference type="ARBA" id="ARBA00022490"/>
    </source>
</evidence>
<feature type="region of interest" description="Disordered" evidence="5">
    <location>
        <begin position="21"/>
        <end position="44"/>
    </location>
</feature>